<feature type="domain" description="DUF3298" evidence="1">
    <location>
        <begin position="177"/>
        <end position="228"/>
    </location>
</feature>
<feature type="domain" description="Deacetylase PdaC" evidence="2">
    <location>
        <begin position="33"/>
        <end position="139"/>
    </location>
</feature>
<dbReference type="Pfam" id="PF13739">
    <property type="entry name" value="PdaC"/>
    <property type="match status" value="1"/>
</dbReference>
<keyword evidence="4" id="KW-1185">Reference proteome</keyword>
<comment type="caution">
    <text evidence="3">The sequence shown here is derived from an EMBL/GenBank/DDBJ whole genome shotgun (WGS) entry which is preliminary data.</text>
</comment>
<accession>A0ABV5GV25</accession>
<name>A0ABV5GV25_9FLAO</name>
<dbReference type="InterPro" id="IPR021729">
    <property type="entry name" value="DUF3298"/>
</dbReference>
<gene>
    <name evidence="3" type="ORF">ACFFU1_01055</name>
</gene>
<dbReference type="Gene3D" id="3.90.640.20">
    <property type="entry name" value="Heat-shock cognate protein, ATPase"/>
    <property type="match status" value="1"/>
</dbReference>
<proteinExistence type="predicted"/>
<sequence length="240" mass="26850">MLKSNSFLLFFCFILLFNCKKDIALTFDDQNISTETNTIVEVNIPKAIGNEAISEVINSEIERVVISHLQVGDPDKITSKSIEESITAFHTDFENFKSDFPEAAQLWEAQIDGEVMYQSPDVISVALTSYQNTGGAHGLLNISFLNFDASSGKVIPNTSLIRDLPAFKKVAQPYFDQAIKEKHVFDDTNDFVLPENIAYTDDGLVLLYNTYEIAPYSTGIIEFAIPYSDIKAYLVFDSAR</sequence>
<dbReference type="Gene3D" id="3.30.565.40">
    <property type="entry name" value="Fervidobacterium nodosum Rt17-B1 like"/>
    <property type="match status" value="1"/>
</dbReference>
<dbReference type="Pfam" id="PF11738">
    <property type="entry name" value="DUF3298"/>
    <property type="match status" value="1"/>
</dbReference>
<organism evidence="3 4">
    <name type="scientific">Algibacter miyuki</name>
    <dbReference type="NCBI Taxonomy" id="1306933"/>
    <lineage>
        <taxon>Bacteria</taxon>
        <taxon>Pseudomonadati</taxon>
        <taxon>Bacteroidota</taxon>
        <taxon>Flavobacteriia</taxon>
        <taxon>Flavobacteriales</taxon>
        <taxon>Flavobacteriaceae</taxon>
        <taxon>Algibacter</taxon>
    </lineage>
</organism>
<reference evidence="3 4" key="1">
    <citation type="submission" date="2024-09" db="EMBL/GenBank/DDBJ databases">
        <authorList>
            <person name="Sun Q."/>
            <person name="Mori K."/>
        </authorList>
    </citation>
    <scope>NUCLEOTIDE SEQUENCE [LARGE SCALE GENOMIC DNA]</scope>
    <source>
        <strain evidence="3 4">CECT 8300</strain>
    </source>
</reference>
<dbReference type="RefSeq" id="WP_290269039.1">
    <property type="nucleotide sequence ID" value="NZ_JAUFQP010000007.1"/>
</dbReference>
<dbReference type="Proteomes" id="UP001589590">
    <property type="component" value="Unassembled WGS sequence"/>
</dbReference>
<dbReference type="EMBL" id="JBHMFA010000001">
    <property type="protein sequence ID" value="MFB9103469.1"/>
    <property type="molecule type" value="Genomic_DNA"/>
</dbReference>
<evidence type="ECO:0000259" key="2">
    <source>
        <dbReference type="Pfam" id="PF13739"/>
    </source>
</evidence>
<dbReference type="InterPro" id="IPR025303">
    <property type="entry name" value="PdaC"/>
</dbReference>
<evidence type="ECO:0000313" key="3">
    <source>
        <dbReference type="EMBL" id="MFB9103469.1"/>
    </source>
</evidence>
<dbReference type="InterPro" id="IPR037126">
    <property type="entry name" value="PdaC/RsiV-like_sf"/>
</dbReference>
<protein>
    <submittedName>
        <fullName evidence="3">DUF3298 and DUF4163 domain-containing protein</fullName>
    </submittedName>
</protein>
<evidence type="ECO:0000313" key="4">
    <source>
        <dbReference type="Proteomes" id="UP001589590"/>
    </source>
</evidence>
<evidence type="ECO:0000259" key="1">
    <source>
        <dbReference type="Pfam" id="PF11738"/>
    </source>
</evidence>